<keyword evidence="3" id="KW-1185">Reference proteome</keyword>
<dbReference type="STRING" id="767817.Desgi_0789"/>
<dbReference type="GO" id="GO:0046872">
    <property type="term" value="F:metal ion binding"/>
    <property type="evidence" value="ECO:0007669"/>
    <property type="project" value="InterPro"/>
</dbReference>
<evidence type="ECO:0008006" key="4">
    <source>
        <dbReference type="Google" id="ProtNLM"/>
    </source>
</evidence>
<dbReference type="AlphaFoldDB" id="R4KL29"/>
<dbReference type="RefSeq" id="WP_006520993.1">
    <property type="nucleotide sequence ID" value="NC_021184.1"/>
</dbReference>
<accession>R4KL29</accession>
<organism evidence="2 3">
    <name type="scientific">Desulfoscipio gibsoniae DSM 7213</name>
    <dbReference type="NCBI Taxonomy" id="767817"/>
    <lineage>
        <taxon>Bacteria</taxon>
        <taxon>Bacillati</taxon>
        <taxon>Bacillota</taxon>
        <taxon>Clostridia</taxon>
        <taxon>Eubacteriales</taxon>
        <taxon>Desulfallaceae</taxon>
        <taxon>Desulfoscipio</taxon>
    </lineage>
</organism>
<dbReference type="Proteomes" id="UP000013520">
    <property type="component" value="Chromosome"/>
</dbReference>
<dbReference type="InterPro" id="IPR038390">
    <property type="entry name" value="Metal_Tscrpt_repr_sf"/>
</dbReference>
<sequence>MKEKQNYAHKRTGIDQYHNNQSEQEQLNQGGYDGETAANGTWPAETDHSMVLERDPATIKEVLSRLKKIEGQVRGVQKMVQDYRSCGDIVIQLAAIKAAVNRVGITMLGCHLADHIKNDLGEGRDIKESLNEFMNIFKKFS</sequence>
<reference evidence="2 3" key="1">
    <citation type="submission" date="2012-01" db="EMBL/GenBank/DDBJ databases">
        <title>Complete sequence of Desulfotomaculum gibsoniae DSM 7213.</title>
        <authorList>
            <consortium name="US DOE Joint Genome Institute"/>
            <person name="Lucas S."/>
            <person name="Han J."/>
            <person name="Lapidus A."/>
            <person name="Cheng J.-F."/>
            <person name="Goodwin L."/>
            <person name="Pitluck S."/>
            <person name="Peters L."/>
            <person name="Ovchinnikova G."/>
            <person name="Teshima H."/>
            <person name="Detter J.C."/>
            <person name="Han C."/>
            <person name="Tapia R."/>
            <person name="Land M."/>
            <person name="Hauser L."/>
            <person name="Kyrpides N."/>
            <person name="Ivanova N."/>
            <person name="Pagani I."/>
            <person name="Parshina S."/>
            <person name="Plugge C."/>
            <person name="Muyzer G."/>
            <person name="Kuever J."/>
            <person name="Ivanova A."/>
            <person name="Nazina T."/>
            <person name="Klenk H.-P."/>
            <person name="Brambilla E."/>
            <person name="Spring S."/>
            <person name="Stams A.F."/>
            <person name="Woyke T."/>
        </authorList>
    </citation>
    <scope>NUCLEOTIDE SEQUENCE [LARGE SCALE GENOMIC DNA]</scope>
    <source>
        <strain evidence="2 3">DSM 7213</strain>
    </source>
</reference>
<protein>
    <recommendedName>
        <fullName evidence="4">Copper-sensing transcriptional repressor CsoR</fullName>
    </recommendedName>
</protein>
<dbReference type="EMBL" id="CP003273">
    <property type="protein sequence ID" value="AGL00341.1"/>
    <property type="molecule type" value="Genomic_DNA"/>
</dbReference>
<dbReference type="Pfam" id="PF02583">
    <property type="entry name" value="Trns_repr_metal"/>
    <property type="match status" value="1"/>
</dbReference>
<dbReference type="GO" id="GO:0045892">
    <property type="term" value="P:negative regulation of DNA-templated transcription"/>
    <property type="evidence" value="ECO:0007669"/>
    <property type="project" value="UniProtKB-ARBA"/>
</dbReference>
<dbReference type="PANTHER" id="PTHR33677">
    <property type="entry name" value="TRANSCRIPTIONAL REPRESSOR FRMR-RELATED"/>
    <property type="match status" value="1"/>
</dbReference>
<feature type="region of interest" description="Disordered" evidence="1">
    <location>
        <begin position="1"/>
        <end position="49"/>
    </location>
</feature>
<dbReference type="InterPro" id="IPR003735">
    <property type="entry name" value="Metal_Tscrpt_repr"/>
</dbReference>
<name>R4KL29_9FIRM</name>
<evidence type="ECO:0000256" key="1">
    <source>
        <dbReference type="SAM" id="MobiDB-lite"/>
    </source>
</evidence>
<dbReference type="GO" id="GO:0003677">
    <property type="term" value="F:DNA binding"/>
    <property type="evidence" value="ECO:0007669"/>
    <property type="project" value="InterPro"/>
</dbReference>
<dbReference type="PANTHER" id="PTHR33677:SF5">
    <property type="entry name" value="TRANSCRIPTIONAL REPRESSOR FRMR"/>
    <property type="match status" value="1"/>
</dbReference>
<dbReference type="eggNOG" id="COG1937">
    <property type="taxonomic scope" value="Bacteria"/>
</dbReference>
<dbReference type="HOGENOM" id="CLU_1822246_0_0_9"/>
<dbReference type="KEGG" id="dgi:Desgi_0789"/>
<evidence type="ECO:0000313" key="3">
    <source>
        <dbReference type="Proteomes" id="UP000013520"/>
    </source>
</evidence>
<evidence type="ECO:0000313" key="2">
    <source>
        <dbReference type="EMBL" id="AGL00341.1"/>
    </source>
</evidence>
<proteinExistence type="predicted"/>
<dbReference type="CDD" id="cd10148">
    <property type="entry name" value="CsoR-like_DUF156"/>
    <property type="match status" value="1"/>
</dbReference>
<gene>
    <name evidence="2" type="ORF">Desgi_0789</name>
</gene>
<feature type="compositionally biased region" description="Polar residues" evidence="1">
    <location>
        <begin position="17"/>
        <end position="29"/>
    </location>
</feature>
<dbReference type="Gene3D" id="1.20.58.1000">
    <property type="entry name" value="Metal-sensitive repressor, helix protomer"/>
    <property type="match status" value="1"/>
</dbReference>